<keyword evidence="2" id="KW-1185">Reference proteome</keyword>
<dbReference type="Proteomes" id="UP000373149">
    <property type="component" value="Unassembled WGS sequence"/>
</dbReference>
<evidence type="ECO:0000313" key="1">
    <source>
        <dbReference type="EMBL" id="MPY47367.1"/>
    </source>
</evidence>
<gene>
    <name evidence="1" type="ORF">FPZ41_01660</name>
</gene>
<sequence>MNFRTPLSALFPGTSGRLLTALVDHHTADPERSLTLNELSKAAAVTPTQLEAALFRLGILGLIAPRGKGEAVRLVVRHIAWDALRQLTDLRDRIVDAVSEQAQAHLRPAPDFLALNGPVIEGTASHPADVLELIIVAPAAATADWEDGVTALVAQLSRDLGNLVVHRSAHDTQEAEAMAGRSAVRVLPP</sequence>
<accession>A0A5N8WJG2</accession>
<comment type="caution">
    <text evidence="1">The sequence shown here is derived from an EMBL/GenBank/DDBJ whole genome shotgun (WGS) entry which is preliminary data.</text>
</comment>
<organism evidence="1 2">
    <name type="scientific">Streptomyces acidicola</name>
    <dbReference type="NCBI Taxonomy" id="2596892"/>
    <lineage>
        <taxon>Bacteria</taxon>
        <taxon>Bacillati</taxon>
        <taxon>Actinomycetota</taxon>
        <taxon>Actinomycetes</taxon>
        <taxon>Kitasatosporales</taxon>
        <taxon>Streptomycetaceae</taxon>
        <taxon>Streptomyces</taxon>
    </lineage>
</organism>
<proteinExistence type="predicted"/>
<dbReference type="EMBL" id="VMNX01000002">
    <property type="protein sequence ID" value="MPY47367.1"/>
    <property type="molecule type" value="Genomic_DNA"/>
</dbReference>
<dbReference type="RefSeq" id="WP_322619707.1">
    <property type="nucleotide sequence ID" value="NZ_VMNX01000002.1"/>
</dbReference>
<protein>
    <submittedName>
        <fullName evidence="1">Uncharacterized protein</fullName>
    </submittedName>
</protein>
<name>A0A5N8WJG2_9ACTN</name>
<dbReference type="AlphaFoldDB" id="A0A5N8WJG2"/>
<evidence type="ECO:0000313" key="2">
    <source>
        <dbReference type="Proteomes" id="UP000373149"/>
    </source>
</evidence>
<reference evidence="1 2" key="1">
    <citation type="submission" date="2019-09" db="EMBL/GenBank/DDBJ databases">
        <authorList>
            <person name="Duangmal K."/>
            <person name="Teo W.F.A."/>
            <person name="Lipun K."/>
        </authorList>
    </citation>
    <scope>NUCLEOTIDE SEQUENCE [LARGE SCALE GENOMIC DNA]</scope>
    <source>
        <strain evidence="1 2">K1PN6</strain>
    </source>
</reference>